<dbReference type="EMBL" id="CP000510">
    <property type="protein sequence ID" value="ABM01999.1"/>
    <property type="molecule type" value="Genomic_DNA"/>
</dbReference>
<protein>
    <recommendedName>
        <fullName evidence="3">Asp/Glu racemase</fullName>
    </recommendedName>
</protein>
<sequence length="230" mass="25437">MNIAFLHTLKANEVLFKQYIDKYLKYLPVTVSHFTNERLLQNAIKDGLTEQIATDVQQSITEISAGNADIIICTCSTIGDLAEKTPNISPQIIRVDRPMAEVAMQHNTILVLAALSSTLTPTSELLHSVNTATKIDNHSDQATTQPKKLPVIHTELVPKAWSYYAAGNTEMYARTIAAYINAITTKPGIVILAQASMAPAAQYCHKNTFEILTSPEMCLRYLVKRVKLHA</sequence>
<organism evidence="1 2">
    <name type="scientific">Psychromonas ingrahamii (strain DSM 17664 / CCUG 51855 / 37)</name>
    <dbReference type="NCBI Taxonomy" id="357804"/>
    <lineage>
        <taxon>Bacteria</taxon>
        <taxon>Pseudomonadati</taxon>
        <taxon>Pseudomonadota</taxon>
        <taxon>Gammaproteobacteria</taxon>
        <taxon>Alteromonadales</taxon>
        <taxon>Psychromonadaceae</taxon>
        <taxon>Psychromonas</taxon>
    </lineage>
</organism>
<dbReference type="KEGG" id="pin:Ping_0128"/>
<evidence type="ECO:0000313" key="1">
    <source>
        <dbReference type="EMBL" id="ABM01999.1"/>
    </source>
</evidence>
<dbReference type="RefSeq" id="WP_011768558.1">
    <property type="nucleotide sequence ID" value="NC_008709.1"/>
</dbReference>
<dbReference type="AlphaFoldDB" id="A1SR84"/>
<name>A1SR84_PSYIN</name>
<proteinExistence type="predicted"/>
<evidence type="ECO:0008006" key="3">
    <source>
        <dbReference type="Google" id="ProtNLM"/>
    </source>
</evidence>
<dbReference type="eggNOG" id="COG4126">
    <property type="taxonomic scope" value="Bacteria"/>
</dbReference>
<keyword evidence="2" id="KW-1185">Reference proteome</keyword>
<dbReference type="OrthoDB" id="978447at2"/>
<accession>A1SR84</accession>
<evidence type="ECO:0000313" key="2">
    <source>
        <dbReference type="Proteomes" id="UP000000639"/>
    </source>
</evidence>
<reference evidence="1 2" key="1">
    <citation type="submission" date="2007-01" db="EMBL/GenBank/DDBJ databases">
        <title>Complete sequence of Psychromonas ingrahamii 37.</title>
        <authorList>
            <consortium name="US DOE Joint Genome Institute"/>
            <person name="Copeland A."/>
            <person name="Lucas S."/>
            <person name="Lapidus A."/>
            <person name="Barry K."/>
            <person name="Detter J.C."/>
            <person name="Glavina del Rio T."/>
            <person name="Hammon N."/>
            <person name="Israni S."/>
            <person name="Dalin E."/>
            <person name="Tice H."/>
            <person name="Pitluck S."/>
            <person name="Thompson L.S."/>
            <person name="Brettin T."/>
            <person name="Bruce D."/>
            <person name="Han C."/>
            <person name="Tapia R."/>
            <person name="Schmutz J."/>
            <person name="Larimer F."/>
            <person name="Land M."/>
            <person name="Hauser L."/>
            <person name="Kyrpides N."/>
            <person name="Ivanova N."/>
            <person name="Staley J."/>
            <person name="Richardson P."/>
        </authorList>
    </citation>
    <scope>NUCLEOTIDE SEQUENCE [LARGE SCALE GENOMIC DNA]</scope>
    <source>
        <strain evidence="1 2">37</strain>
    </source>
</reference>
<gene>
    <name evidence="1" type="ordered locus">Ping_0128</name>
</gene>
<dbReference type="HOGENOM" id="CLU_079356_1_0_6"/>
<dbReference type="STRING" id="357804.Ping_0128"/>
<dbReference type="Proteomes" id="UP000000639">
    <property type="component" value="Chromosome"/>
</dbReference>